<evidence type="ECO:0000313" key="3">
    <source>
        <dbReference type="Proteomes" id="UP000000466"/>
    </source>
</evidence>
<dbReference type="PANTHER" id="PTHR43798">
    <property type="entry name" value="MONOACYLGLYCEROL LIPASE"/>
    <property type="match status" value="1"/>
</dbReference>
<dbReference type="SUPFAM" id="SSF53474">
    <property type="entry name" value="alpha/beta-Hydrolases"/>
    <property type="match status" value="1"/>
</dbReference>
<feature type="domain" description="AB hydrolase-1" evidence="1">
    <location>
        <begin position="41"/>
        <end position="220"/>
    </location>
</feature>
<gene>
    <name evidence="2" type="ordered locus">M5M_17095</name>
</gene>
<dbReference type="KEGG" id="saga:M5M_17095"/>
<dbReference type="Proteomes" id="UP000000466">
    <property type="component" value="Chromosome"/>
</dbReference>
<dbReference type="eggNOG" id="COG3208">
    <property type="taxonomic scope" value="Bacteria"/>
</dbReference>
<dbReference type="InterPro" id="IPR000073">
    <property type="entry name" value="AB_hydrolase_1"/>
</dbReference>
<dbReference type="InterPro" id="IPR029058">
    <property type="entry name" value="AB_hydrolase_fold"/>
</dbReference>
<evidence type="ECO:0000259" key="1">
    <source>
        <dbReference type="Pfam" id="PF12697"/>
    </source>
</evidence>
<dbReference type="InterPro" id="IPR050266">
    <property type="entry name" value="AB_hydrolase_sf"/>
</dbReference>
<dbReference type="RefSeq" id="WP_016389834.1">
    <property type="nucleotide sequence ID" value="NC_018868.3"/>
</dbReference>
<dbReference type="Gene3D" id="3.40.50.1820">
    <property type="entry name" value="alpha/beta hydrolase"/>
    <property type="match status" value="1"/>
</dbReference>
<dbReference type="HOGENOM" id="CLU_020336_29_1_6"/>
<keyword evidence="3" id="KW-1185">Reference proteome</keyword>
<sequence length="239" mass="26525">MPQRVYAIPGTQCDERLWNPLTSHLPELEWIHLPISTADGMDRLVQDLLQQLPPEPVALLGFSLGAYLAAGMACAAPARIERLFLCSNTPCALPDEELQQREQLLQWVRRNGYQGISDRKIRTMLSPINHHRMDVFATIKAMDANLGAASLVQQLSATSRRQDLLTPLSQLAIPIHFCAGRDDALVSVSWLSAWEALGKLPCCWVEKAGHMLPLEAPEALSGAIRRWLDCSPENVSLTD</sequence>
<dbReference type="EMBL" id="CP003746">
    <property type="protein sequence ID" value="AFV00550.2"/>
    <property type="molecule type" value="Genomic_DNA"/>
</dbReference>
<protein>
    <submittedName>
        <fullName evidence="2">Alpha/beta hydrolase fold protein</fullName>
    </submittedName>
</protein>
<keyword evidence="2" id="KW-0378">Hydrolase</keyword>
<proteinExistence type="predicted"/>
<dbReference type="AlphaFoldDB" id="K4KMZ9"/>
<name>K4KMZ9_SIMAS</name>
<accession>K4KMZ9</accession>
<evidence type="ECO:0000313" key="2">
    <source>
        <dbReference type="EMBL" id="AFV00550.2"/>
    </source>
</evidence>
<dbReference type="OrthoDB" id="2086224at2"/>
<reference evidence="2 3" key="1">
    <citation type="journal article" date="2013" name="Genome Announc.">
        <title>Complete genome sequence of Simiduia agarivorans SA1(T), a marine bacterium able to degrade a variety of polysaccharides.</title>
        <authorList>
            <person name="Lin S.Y."/>
            <person name="Shieh W.Y."/>
            <person name="Chen J.S."/>
            <person name="Tang S.L."/>
        </authorList>
    </citation>
    <scope>NUCLEOTIDE SEQUENCE [LARGE SCALE GENOMIC DNA]</scope>
    <source>
        <strain evidence="3">DSM 21679 / JCM 13881 / BCRC 17597 / SA1</strain>
    </source>
</reference>
<dbReference type="Pfam" id="PF12697">
    <property type="entry name" value="Abhydrolase_6"/>
    <property type="match status" value="1"/>
</dbReference>
<dbReference type="GO" id="GO:0016787">
    <property type="term" value="F:hydrolase activity"/>
    <property type="evidence" value="ECO:0007669"/>
    <property type="project" value="UniProtKB-KW"/>
</dbReference>
<organism evidence="2 3">
    <name type="scientific">Simiduia agarivorans (strain DSM 21679 / JCM 13881 / BCRC 17597 / SA1)</name>
    <dbReference type="NCBI Taxonomy" id="1117647"/>
    <lineage>
        <taxon>Bacteria</taxon>
        <taxon>Pseudomonadati</taxon>
        <taxon>Pseudomonadota</taxon>
        <taxon>Gammaproteobacteria</taxon>
        <taxon>Cellvibrionales</taxon>
        <taxon>Cellvibrionaceae</taxon>
        <taxon>Simiduia</taxon>
    </lineage>
</organism>
<dbReference type="STRING" id="1117647.M5M_17095"/>